<proteinExistence type="predicted"/>
<dbReference type="InterPro" id="IPR018531">
    <property type="entry name" value="DUF1993"/>
</dbReference>
<comment type="caution">
    <text evidence="1">The sequence shown here is derived from an EMBL/GenBank/DDBJ whole genome shotgun (WGS) entry which is preliminary data.</text>
</comment>
<dbReference type="InterPro" id="IPR034660">
    <property type="entry name" value="DinB/YfiT-like"/>
</dbReference>
<evidence type="ECO:0000313" key="2">
    <source>
        <dbReference type="Proteomes" id="UP000191285"/>
    </source>
</evidence>
<dbReference type="Pfam" id="PF09351">
    <property type="entry name" value="DUF1993"/>
    <property type="match status" value="1"/>
</dbReference>
<dbReference type="STRING" id="303698.A0A1V6STN5"/>
<dbReference type="EMBL" id="MLKD01000021">
    <property type="protein sequence ID" value="OQE17258.1"/>
    <property type="molecule type" value="Genomic_DNA"/>
</dbReference>
<reference evidence="2" key="1">
    <citation type="journal article" date="2017" name="Nat. Microbiol.">
        <title>Global analysis of biosynthetic gene clusters reveals vast potential of secondary metabolite production in Penicillium species.</title>
        <authorList>
            <person name="Nielsen J.C."/>
            <person name="Grijseels S."/>
            <person name="Prigent S."/>
            <person name="Ji B."/>
            <person name="Dainat J."/>
            <person name="Nielsen K.F."/>
            <person name="Frisvad J.C."/>
            <person name="Workman M."/>
            <person name="Nielsen J."/>
        </authorList>
    </citation>
    <scope>NUCLEOTIDE SEQUENCE [LARGE SCALE GENOMIC DNA]</scope>
    <source>
        <strain evidence="2">IBT 24891</strain>
    </source>
</reference>
<name>A0A1V6STN5_9EURO</name>
<dbReference type="SUPFAM" id="SSF109854">
    <property type="entry name" value="DinB/YfiT-like putative metalloenzymes"/>
    <property type="match status" value="1"/>
</dbReference>
<accession>A0A1V6STN5</accession>
<organism evidence="1 2">
    <name type="scientific">Penicillium steckii</name>
    <dbReference type="NCBI Taxonomy" id="303698"/>
    <lineage>
        <taxon>Eukaryota</taxon>
        <taxon>Fungi</taxon>
        <taxon>Dikarya</taxon>
        <taxon>Ascomycota</taxon>
        <taxon>Pezizomycotina</taxon>
        <taxon>Eurotiomycetes</taxon>
        <taxon>Eurotiomycetidae</taxon>
        <taxon>Eurotiales</taxon>
        <taxon>Aspergillaceae</taxon>
        <taxon>Penicillium</taxon>
    </lineage>
</organism>
<gene>
    <name evidence="1" type="ORF">PENSTE_c021G07213</name>
</gene>
<dbReference type="PANTHER" id="PTHR36922">
    <property type="entry name" value="BLL2446 PROTEIN"/>
    <property type="match status" value="1"/>
</dbReference>
<sequence length="173" mass="19569">MSHTFYDGTIVVLQGILETFSHILHKAEESPNSSAFPAARLHEDMYPLTDQIRLATQFSEYILAKVTAREPRKFEGNPQNFAEFYERIDMMLKSLKEADKDVVNANADKEELTQVGPTAKIELSNAIYAHRIALPNIYFHLNIAYGILRKEGVPLGKLDYFSGFFPPSMAQGK</sequence>
<dbReference type="Gene3D" id="1.20.120.450">
    <property type="entry name" value="dinb family like domain"/>
    <property type="match status" value="1"/>
</dbReference>
<dbReference type="OrthoDB" id="3724345at2759"/>
<evidence type="ECO:0000313" key="1">
    <source>
        <dbReference type="EMBL" id="OQE17258.1"/>
    </source>
</evidence>
<dbReference type="AlphaFoldDB" id="A0A1V6STN5"/>
<protein>
    <recommendedName>
        <fullName evidence="3">DUF1993 domain-containing protein</fullName>
    </recommendedName>
</protein>
<dbReference type="Proteomes" id="UP000191285">
    <property type="component" value="Unassembled WGS sequence"/>
</dbReference>
<keyword evidence="2" id="KW-1185">Reference proteome</keyword>
<dbReference type="PANTHER" id="PTHR36922:SF1">
    <property type="entry name" value="DUF1993 DOMAIN-CONTAINING PROTEIN"/>
    <property type="match status" value="1"/>
</dbReference>
<evidence type="ECO:0008006" key="3">
    <source>
        <dbReference type="Google" id="ProtNLM"/>
    </source>
</evidence>